<reference evidence="3" key="1">
    <citation type="submission" date="2017-02" db="UniProtKB">
        <authorList>
            <consortium name="WormBaseParasite"/>
        </authorList>
    </citation>
    <scope>IDENTIFICATION</scope>
</reference>
<sequence>MFDRLPPARTDSLMQLDVQGLCRPGGRHGVCPAPSGRDLPRTGSRRIRSPGPHPDAGRHRRPAPGAATDRPGQSRGSGLDRYADLARPPAVDRGRGPEGADLFSPRRRRQCERRGSGRRPRPRAGRRSRAAARRLPQSDWRGPAAGGLAHDGDGGGEQRPDASDRPGLSRARRRGRGGRRRGPCSAGYQRDGAGRPVLLQELRPLSRSRRDADDAERGLRRRRQPGPDRRRSGAAAVVESAGSRRGGGQGRAERACTDRSVARRARRHARAGQCGPRASGRPPAATARSLPTVAPARHVRSTARIGGGGPRSARGSRRLYRCVGPH</sequence>
<feature type="compositionally biased region" description="Basic residues" evidence="1">
    <location>
        <begin position="105"/>
        <end position="132"/>
    </location>
</feature>
<dbReference type="Proteomes" id="UP000038045">
    <property type="component" value="Unplaced"/>
</dbReference>
<keyword evidence="2" id="KW-1185">Reference proteome</keyword>
<organism evidence="2 3">
    <name type="scientific">Parastrongyloides trichosuri</name>
    <name type="common">Possum-specific nematode worm</name>
    <dbReference type="NCBI Taxonomy" id="131310"/>
    <lineage>
        <taxon>Eukaryota</taxon>
        <taxon>Metazoa</taxon>
        <taxon>Ecdysozoa</taxon>
        <taxon>Nematoda</taxon>
        <taxon>Chromadorea</taxon>
        <taxon>Rhabditida</taxon>
        <taxon>Tylenchina</taxon>
        <taxon>Panagrolaimomorpha</taxon>
        <taxon>Strongyloidoidea</taxon>
        <taxon>Strongyloididae</taxon>
        <taxon>Parastrongyloides</taxon>
    </lineage>
</organism>
<feature type="compositionally biased region" description="Basic residues" evidence="1">
    <location>
        <begin position="170"/>
        <end position="182"/>
    </location>
</feature>
<proteinExistence type="predicted"/>
<protein>
    <submittedName>
        <fullName evidence="3">LigA</fullName>
    </submittedName>
</protein>
<name>A0A0N4ZL20_PARTI</name>
<dbReference type="AlphaFoldDB" id="A0A0N4ZL20"/>
<dbReference type="WBParaSite" id="PTRK_0000882500.1">
    <property type="protein sequence ID" value="PTRK_0000882500.1"/>
    <property type="gene ID" value="PTRK_0000882500"/>
</dbReference>
<evidence type="ECO:0000313" key="2">
    <source>
        <dbReference type="Proteomes" id="UP000038045"/>
    </source>
</evidence>
<feature type="compositionally biased region" description="Basic and acidic residues" evidence="1">
    <location>
        <begin position="208"/>
        <end position="218"/>
    </location>
</feature>
<feature type="compositionally biased region" description="Basic and acidic residues" evidence="1">
    <location>
        <begin position="150"/>
        <end position="164"/>
    </location>
</feature>
<evidence type="ECO:0000313" key="3">
    <source>
        <dbReference type="WBParaSite" id="PTRK_0000882500.1"/>
    </source>
</evidence>
<evidence type="ECO:0000256" key="1">
    <source>
        <dbReference type="SAM" id="MobiDB-lite"/>
    </source>
</evidence>
<feature type="region of interest" description="Disordered" evidence="1">
    <location>
        <begin position="22"/>
        <end position="326"/>
    </location>
</feature>
<accession>A0A0N4ZL20</accession>
<feature type="compositionally biased region" description="Low complexity" evidence="1">
    <location>
        <begin position="233"/>
        <end position="243"/>
    </location>
</feature>
<feature type="compositionally biased region" description="Basic and acidic residues" evidence="1">
    <location>
        <begin position="251"/>
        <end position="261"/>
    </location>
</feature>